<accession>A0AA41XFF3</accession>
<dbReference type="Gene3D" id="3.40.980.10">
    <property type="entry name" value="MoaB/Mog-like domain"/>
    <property type="match status" value="1"/>
</dbReference>
<dbReference type="Gene3D" id="3.90.105.10">
    <property type="entry name" value="Molybdopterin biosynthesis moea protein, domain 2"/>
    <property type="match status" value="1"/>
</dbReference>
<dbReference type="Proteomes" id="UP001165587">
    <property type="component" value="Unassembled WGS sequence"/>
</dbReference>
<proteinExistence type="inferred from homology"/>
<feature type="region of interest" description="Disordered" evidence="6">
    <location>
        <begin position="125"/>
        <end position="146"/>
    </location>
</feature>
<dbReference type="InterPro" id="IPR038987">
    <property type="entry name" value="MoeA-like"/>
</dbReference>
<dbReference type="SMART" id="SM00852">
    <property type="entry name" value="MoCF_biosynth"/>
    <property type="match status" value="1"/>
</dbReference>
<feature type="compositionally biased region" description="Low complexity" evidence="6">
    <location>
        <begin position="132"/>
        <end position="143"/>
    </location>
</feature>
<dbReference type="SUPFAM" id="SSF63882">
    <property type="entry name" value="MoeA N-terminal region -like"/>
    <property type="match status" value="1"/>
</dbReference>
<keyword evidence="3 5" id="KW-0500">Molybdenum</keyword>
<comment type="similarity">
    <text evidence="2 5">Belongs to the MoeA family.</text>
</comment>
<dbReference type="PANTHER" id="PTHR10192">
    <property type="entry name" value="MOLYBDOPTERIN BIOSYNTHESIS PROTEIN"/>
    <property type="match status" value="1"/>
</dbReference>
<evidence type="ECO:0000256" key="3">
    <source>
        <dbReference type="ARBA" id="ARBA00022505"/>
    </source>
</evidence>
<dbReference type="InterPro" id="IPR036688">
    <property type="entry name" value="MoeA_C_domain_IV_sf"/>
</dbReference>
<evidence type="ECO:0000256" key="6">
    <source>
        <dbReference type="SAM" id="MobiDB-lite"/>
    </source>
</evidence>
<dbReference type="GO" id="GO:0061599">
    <property type="term" value="F:molybdopterin molybdotransferase activity"/>
    <property type="evidence" value="ECO:0007669"/>
    <property type="project" value="UniProtKB-UniRule"/>
</dbReference>
<comment type="cofactor">
    <cofactor evidence="5">
        <name>Mg(2+)</name>
        <dbReference type="ChEBI" id="CHEBI:18420"/>
    </cofactor>
</comment>
<evidence type="ECO:0000313" key="8">
    <source>
        <dbReference type="EMBL" id="MCS5727224.1"/>
    </source>
</evidence>
<evidence type="ECO:0000256" key="5">
    <source>
        <dbReference type="RuleBase" id="RU365090"/>
    </source>
</evidence>
<feature type="domain" description="MoaB/Mog" evidence="7">
    <location>
        <begin position="191"/>
        <end position="329"/>
    </location>
</feature>
<name>A0AA41XFF3_9MICO</name>
<keyword evidence="5" id="KW-0479">Metal-binding</keyword>
<evidence type="ECO:0000256" key="4">
    <source>
        <dbReference type="ARBA" id="ARBA00047317"/>
    </source>
</evidence>
<dbReference type="InterPro" id="IPR036425">
    <property type="entry name" value="MoaB/Mog-like_dom_sf"/>
</dbReference>
<dbReference type="CDD" id="cd00887">
    <property type="entry name" value="MoeA"/>
    <property type="match status" value="1"/>
</dbReference>
<comment type="pathway">
    <text evidence="5">Cofactor biosynthesis; molybdopterin biosynthesis.</text>
</comment>
<dbReference type="PANTHER" id="PTHR10192:SF5">
    <property type="entry name" value="GEPHYRIN"/>
    <property type="match status" value="1"/>
</dbReference>
<dbReference type="GO" id="GO:0005829">
    <property type="term" value="C:cytosol"/>
    <property type="evidence" value="ECO:0007669"/>
    <property type="project" value="TreeGrafter"/>
</dbReference>
<dbReference type="AlphaFoldDB" id="A0AA41XFF3"/>
<reference evidence="8" key="1">
    <citation type="submission" date="2022-08" db="EMBL/GenBank/DDBJ databases">
        <authorList>
            <person name="Deng Y."/>
            <person name="Han X.-F."/>
            <person name="Zhang Y.-Q."/>
        </authorList>
    </citation>
    <scope>NUCLEOTIDE SEQUENCE</scope>
    <source>
        <strain evidence="8">CPCC 203407</strain>
    </source>
</reference>
<dbReference type="Pfam" id="PF00994">
    <property type="entry name" value="MoCF_biosynth"/>
    <property type="match status" value="1"/>
</dbReference>
<dbReference type="InterPro" id="IPR001453">
    <property type="entry name" value="MoaB/Mog_dom"/>
</dbReference>
<dbReference type="EMBL" id="JANLCK010000009">
    <property type="protein sequence ID" value="MCS5727224.1"/>
    <property type="molecule type" value="Genomic_DNA"/>
</dbReference>
<keyword evidence="5" id="KW-0460">Magnesium</keyword>
<gene>
    <name evidence="8" type="ORF">N1028_15095</name>
</gene>
<keyword evidence="5" id="KW-0501">Molybdenum cofactor biosynthesis</keyword>
<dbReference type="InterPro" id="IPR036135">
    <property type="entry name" value="MoeA_linker/N_sf"/>
</dbReference>
<dbReference type="Pfam" id="PF03453">
    <property type="entry name" value="MoeA_N"/>
    <property type="match status" value="1"/>
</dbReference>
<protein>
    <recommendedName>
        <fullName evidence="5">Molybdopterin molybdenumtransferase</fullName>
        <ecNumber evidence="5">2.10.1.1</ecNumber>
    </recommendedName>
</protein>
<keyword evidence="9" id="KW-1185">Reference proteome</keyword>
<dbReference type="GO" id="GO:0006777">
    <property type="term" value="P:Mo-molybdopterin cofactor biosynthetic process"/>
    <property type="evidence" value="ECO:0007669"/>
    <property type="project" value="UniProtKB-UniRule"/>
</dbReference>
<dbReference type="Gene3D" id="2.40.340.10">
    <property type="entry name" value="MoeA, C-terminal, domain IV"/>
    <property type="match status" value="1"/>
</dbReference>
<comment type="caution">
    <text evidence="8">The sequence shown here is derived from an EMBL/GenBank/DDBJ whole genome shotgun (WGS) entry which is preliminary data.</text>
</comment>
<dbReference type="InterPro" id="IPR005110">
    <property type="entry name" value="MoeA_linker/N"/>
</dbReference>
<keyword evidence="5" id="KW-0808">Transferase</keyword>
<organism evidence="8 9">
    <name type="scientific">Herbiconiux oxytropis</name>
    <dbReference type="NCBI Taxonomy" id="2970915"/>
    <lineage>
        <taxon>Bacteria</taxon>
        <taxon>Bacillati</taxon>
        <taxon>Actinomycetota</taxon>
        <taxon>Actinomycetes</taxon>
        <taxon>Micrococcales</taxon>
        <taxon>Microbacteriaceae</taxon>
        <taxon>Herbiconiux</taxon>
    </lineage>
</organism>
<dbReference type="Gene3D" id="2.170.190.11">
    <property type="entry name" value="Molybdopterin biosynthesis moea protein, domain 3"/>
    <property type="match status" value="1"/>
</dbReference>
<evidence type="ECO:0000259" key="7">
    <source>
        <dbReference type="SMART" id="SM00852"/>
    </source>
</evidence>
<dbReference type="EC" id="2.10.1.1" evidence="5"/>
<dbReference type="SUPFAM" id="SSF53218">
    <property type="entry name" value="Molybdenum cofactor biosynthesis proteins"/>
    <property type="match status" value="1"/>
</dbReference>
<dbReference type="GO" id="GO:0046872">
    <property type="term" value="F:metal ion binding"/>
    <property type="evidence" value="ECO:0007669"/>
    <property type="project" value="UniProtKB-UniRule"/>
</dbReference>
<comment type="function">
    <text evidence="1 5">Catalyzes the insertion of molybdate into adenylated molybdopterin with the concomitant release of AMP.</text>
</comment>
<evidence type="ECO:0000256" key="2">
    <source>
        <dbReference type="ARBA" id="ARBA00010763"/>
    </source>
</evidence>
<dbReference type="RefSeq" id="WP_259530199.1">
    <property type="nucleotide sequence ID" value="NZ_JANLCK010000009.1"/>
</dbReference>
<sequence length="407" mass="41161">MTAPAVNSPPTDWFEARRRAHRAGEAARTPTERVPLESALGRVLAQPLIALCDVPHAVTSAMDGWAVAGRGPWRLRELRAVRGSTETPALRHGEASPILTGGVPPAGADAVLRSELGVLSLGADGRTKLDTAPHAPAGEPAPGRHLRPAATEAARGETVLPAGCTLGPLHLALAAACGLDTVDVVVRPTAALVRTGDEVVDSGIPRPGQVRDSFTLTLPPLLAALGARVGNNEKAPDDLAATLAALRAAAGRASLVVTTGGTGRSGADHVRAALTALRAEVLVDGVAVRPGAPTLLARLPGGALVVALPGNPLAALLSLHTLAHPLLAGMQGLPLPTLGRVTVAEPIAPPGAPLSLRPYRLGPLGALPTAWHGSAMLRGLAEADGVLLVPADGAASGTQLDTLPAFR</sequence>
<evidence type="ECO:0000313" key="9">
    <source>
        <dbReference type="Proteomes" id="UP001165587"/>
    </source>
</evidence>
<evidence type="ECO:0000256" key="1">
    <source>
        <dbReference type="ARBA" id="ARBA00002901"/>
    </source>
</evidence>
<comment type="catalytic activity">
    <reaction evidence="4">
        <text>adenylyl-molybdopterin + molybdate = Mo-molybdopterin + AMP + H(+)</text>
        <dbReference type="Rhea" id="RHEA:35047"/>
        <dbReference type="ChEBI" id="CHEBI:15378"/>
        <dbReference type="ChEBI" id="CHEBI:36264"/>
        <dbReference type="ChEBI" id="CHEBI:62727"/>
        <dbReference type="ChEBI" id="CHEBI:71302"/>
        <dbReference type="ChEBI" id="CHEBI:456215"/>
        <dbReference type="EC" id="2.10.1.1"/>
    </reaction>
</comment>